<evidence type="ECO:0000259" key="1">
    <source>
        <dbReference type="Pfam" id="PF07534"/>
    </source>
</evidence>
<dbReference type="AlphaFoldDB" id="A0A0A1U6F6"/>
<evidence type="ECO:0000313" key="3">
    <source>
        <dbReference type="Proteomes" id="UP000014680"/>
    </source>
</evidence>
<dbReference type="EMBL" id="KB206565">
    <property type="protein sequence ID" value="ELP89885.1"/>
    <property type="molecule type" value="Genomic_DNA"/>
</dbReference>
<name>A0A0A1U6F6_ENTIV</name>
<evidence type="ECO:0000313" key="2">
    <source>
        <dbReference type="EMBL" id="ELP89885.1"/>
    </source>
</evidence>
<proteinExistence type="predicted"/>
<gene>
    <name evidence="2" type="ORF">EIN_462410</name>
</gene>
<dbReference type="InterPro" id="IPR006571">
    <property type="entry name" value="TLDc_dom"/>
</dbReference>
<keyword evidence="3" id="KW-1185">Reference proteome</keyword>
<dbReference type="OrthoDB" id="28184at2759"/>
<dbReference type="Proteomes" id="UP000014680">
    <property type="component" value="Unassembled WGS sequence"/>
</dbReference>
<dbReference type="KEGG" id="eiv:EIN_462410"/>
<sequence>MEVINSLVSELERSLSFISKSNHCLSSSQFADFTLDPVFSFLNQHDFSSLSLDKVPSLRTSFEAASSVFDSFRQKLQTVDELFSTILTISQASRDLITSEFAKLNTLGTSLDTAESVLLQKESEISNSQTISINVFSNPQKQGDFEEEFAHQLSKNTHIKKSQEKHVPKGNQPFCRVDGRAISLKDSDIEDIYLIKDVEKCLLEWCRGVTLELLYDSKVDGDKQSDFLPKIRGRKSLYFIIFDSNLNVFGVYVNTTIAAENVRIQDLSGYLFNLVRAGDVEARKYLRNKTAKCGVLFFNDKTEHSPRLFDFGKNDESGVFVLREGVQGGTVLNIANSYYSSQKHRLNVQSFVTRRILTFQVLF</sequence>
<reference evidence="2 3" key="1">
    <citation type="submission" date="2012-10" db="EMBL/GenBank/DDBJ databases">
        <authorList>
            <person name="Zafar N."/>
            <person name="Inman J."/>
            <person name="Hall N."/>
            <person name="Lorenzi H."/>
            <person name="Caler E."/>
        </authorList>
    </citation>
    <scope>NUCLEOTIDE SEQUENCE [LARGE SCALE GENOMIC DNA]</scope>
    <source>
        <strain evidence="2 3">IP1</strain>
    </source>
</reference>
<feature type="domain" description="TLDc" evidence="1">
    <location>
        <begin position="186"/>
        <end position="331"/>
    </location>
</feature>
<dbReference type="OMA" id="HINECLY"/>
<dbReference type="GeneID" id="14888868"/>
<dbReference type="VEuPathDB" id="AmoebaDB:EIN_462410"/>
<protein>
    <recommendedName>
        <fullName evidence="1">TLDc domain-containing protein</fullName>
    </recommendedName>
</protein>
<dbReference type="RefSeq" id="XP_004256656.1">
    <property type="nucleotide sequence ID" value="XM_004256608.1"/>
</dbReference>
<organism evidence="2 3">
    <name type="scientific">Entamoeba invadens IP1</name>
    <dbReference type="NCBI Taxonomy" id="370355"/>
    <lineage>
        <taxon>Eukaryota</taxon>
        <taxon>Amoebozoa</taxon>
        <taxon>Evosea</taxon>
        <taxon>Archamoebae</taxon>
        <taxon>Mastigamoebida</taxon>
        <taxon>Entamoebidae</taxon>
        <taxon>Entamoeba</taxon>
    </lineage>
</organism>
<accession>A0A0A1U6F6</accession>
<dbReference type="Pfam" id="PF07534">
    <property type="entry name" value="TLD"/>
    <property type="match status" value="1"/>
</dbReference>